<keyword evidence="2" id="KW-1185">Reference proteome</keyword>
<gene>
    <name evidence="1" type="ORF">CTM74_08055</name>
</gene>
<sequence length="224" mass="25921">MNKSENFKEEQLIVLELYIKLEATKFSTKKKDLYDEIQRKTKYNRNTIISWIKRYLAKYKEIRKEISEKQNKKICNFEGLTEKQTNYVICRMSGISKEEAKEKAGYSDKTKAANIEKSPKVAIKIAELREILFQDTELGMLSIANRLNKILNDSINGVEIVEYIEEVGPEGTMTTKKVRKDKQLLAGVAAARELNSMLGYKATDELKLEEAKKKEKEKQLVLLE</sequence>
<protein>
    <recommendedName>
        <fullName evidence="3">Terminase small subunit</fullName>
    </recommendedName>
</protein>
<organism evidence="1 2">
    <name type="scientific">Fusobacterium pseudoperiodonticum</name>
    <dbReference type="NCBI Taxonomy" id="2663009"/>
    <lineage>
        <taxon>Bacteria</taxon>
        <taxon>Fusobacteriati</taxon>
        <taxon>Fusobacteriota</taxon>
        <taxon>Fusobacteriia</taxon>
        <taxon>Fusobacteriales</taxon>
        <taxon>Fusobacteriaceae</taxon>
        <taxon>Fusobacterium</taxon>
    </lineage>
</organism>
<dbReference type="EMBL" id="CP024700">
    <property type="protein sequence ID" value="ATV61780.1"/>
    <property type="molecule type" value="Genomic_DNA"/>
</dbReference>
<dbReference type="Proteomes" id="UP000228552">
    <property type="component" value="Chromosome"/>
</dbReference>
<name>A0AAD0ANH0_9FUSO</name>
<evidence type="ECO:0000313" key="1">
    <source>
        <dbReference type="EMBL" id="ATV61780.1"/>
    </source>
</evidence>
<evidence type="ECO:0000313" key="2">
    <source>
        <dbReference type="Proteomes" id="UP000228552"/>
    </source>
</evidence>
<dbReference type="AlphaFoldDB" id="A0AAD0ANH0"/>
<accession>A0AAD0ANH0</accession>
<proteinExistence type="predicted"/>
<evidence type="ECO:0008006" key="3">
    <source>
        <dbReference type="Google" id="ProtNLM"/>
    </source>
</evidence>
<reference evidence="1 2" key="1">
    <citation type="submission" date="2017-11" db="EMBL/GenBank/DDBJ databases">
        <title>Genome sequencing of Fusobacterium periodonticum KCOM 1263.</title>
        <authorList>
            <person name="Kook J.-K."/>
            <person name="Park S.-N."/>
            <person name="Lim Y.K."/>
        </authorList>
    </citation>
    <scope>NUCLEOTIDE SEQUENCE [LARGE SCALE GENOMIC DNA]</scope>
    <source>
        <strain evidence="1 2">KCOM 1263</strain>
    </source>
</reference>
<dbReference type="RefSeq" id="WP_099987719.1">
    <property type="nucleotide sequence ID" value="NZ_CP024700.1"/>
</dbReference>